<gene>
    <name evidence="1" type="ORF">GCM10020366_11850</name>
    <name evidence="2" type="ORF">GCM10020366_12380</name>
    <name evidence="3" type="ORF">GCM10020366_69270</name>
</gene>
<keyword evidence="1" id="KW-0489">Methyltransferase</keyword>
<evidence type="ECO:0000313" key="3">
    <source>
        <dbReference type="EMBL" id="GAA3366226.1"/>
    </source>
</evidence>
<name>A0ABP6RLC2_9PSEU</name>
<evidence type="ECO:0000313" key="1">
    <source>
        <dbReference type="EMBL" id="GAA3354606.1"/>
    </source>
</evidence>
<reference evidence="4" key="2">
    <citation type="journal article" date="2019" name="Int. J. Syst. Evol. Microbiol.">
        <title>The Global Catalogue of Microorganisms (GCM) 10K type strain sequencing project: providing services to taxonomists for standard genome sequencing and annotation.</title>
        <authorList>
            <consortium name="The Broad Institute Genomics Platform"/>
            <consortium name="The Broad Institute Genome Sequencing Center for Infectious Disease"/>
            <person name="Wu L."/>
            <person name="Ma J."/>
        </authorList>
    </citation>
    <scope>NUCLEOTIDE SEQUENCE [LARGE SCALE GENOMIC DNA]</scope>
    <source>
        <strain evidence="4">JCM 9687</strain>
    </source>
</reference>
<dbReference type="GO" id="GO:0032259">
    <property type="term" value="P:methylation"/>
    <property type="evidence" value="ECO:0007669"/>
    <property type="project" value="UniProtKB-KW"/>
</dbReference>
<evidence type="ECO:0000313" key="2">
    <source>
        <dbReference type="EMBL" id="GAA3354810.1"/>
    </source>
</evidence>
<evidence type="ECO:0000313" key="4">
    <source>
        <dbReference type="Proteomes" id="UP001500483"/>
    </source>
</evidence>
<protein>
    <submittedName>
        <fullName evidence="1">SAM-dependent methyltransferase</fullName>
    </submittedName>
</protein>
<reference evidence="1" key="3">
    <citation type="submission" date="2023-12" db="EMBL/GenBank/DDBJ databases">
        <authorList>
            <person name="Sun Q."/>
            <person name="Inoue M."/>
        </authorList>
    </citation>
    <scope>NUCLEOTIDE SEQUENCE</scope>
    <source>
        <strain evidence="1">JCM 9687</strain>
    </source>
</reference>
<dbReference type="EMBL" id="BAAAYK010000037">
    <property type="protein sequence ID" value="GAA3354606.1"/>
    <property type="molecule type" value="Genomic_DNA"/>
</dbReference>
<dbReference type="GO" id="GO:0008168">
    <property type="term" value="F:methyltransferase activity"/>
    <property type="evidence" value="ECO:0007669"/>
    <property type="project" value="UniProtKB-KW"/>
</dbReference>
<accession>A0ABP6RLC2</accession>
<keyword evidence="4" id="KW-1185">Reference proteome</keyword>
<sequence length="255" mass="27596">MARCFDALLGGKDHYAVDRAVVDAALEIAPGLVVATQDHREWLMRVVRYLAGTVGIDQFLDIGAGLPTGENTHEVAQRANPDAVVVYADHDPMVFSHGQALLVDNDHTHFALADLTEPEALLALPAVARNIDLSRPVAMLQGATLQHVADDRSPHRVLARYLDAFAPGSYVAISHLHSPADPAHAASAAQLEKLMLAELGTGWFRGRAEIEALFDGTEITEPGLVRPLDWWPDGPRLRARVPAQNLLLCGVGRKP</sequence>
<dbReference type="Proteomes" id="UP001500483">
    <property type="component" value="Unassembled WGS sequence"/>
</dbReference>
<dbReference type="EMBL" id="BAAAYK010000038">
    <property type="protein sequence ID" value="GAA3354810.1"/>
    <property type="molecule type" value="Genomic_DNA"/>
</dbReference>
<comment type="caution">
    <text evidence="1">The sequence shown here is derived from an EMBL/GenBank/DDBJ whole genome shotgun (WGS) entry which is preliminary data.</text>
</comment>
<dbReference type="EMBL" id="BAAAYK010000038">
    <property type="protein sequence ID" value="GAA3366226.1"/>
    <property type="molecule type" value="Genomic_DNA"/>
</dbReference>
<keyword evidence="1" id="KW-0808">Transferase</keyword>
<dbReference type="Pfam" id="PF04672">
    <property type="entry name" value="Methyltransf_19"/>
    <property type="match status" value="1"/>
</dbReference>
<proteinExistence type="predicted"/>
<dbReference type="InterPro" id="IPR029063">
    <property type="entry name" value="SAM-dependent_MTases_sf"/>
</dbReference>
<dbReference type="InterPro" id="IPR006764">
    <property type="entry name" value="SAM_dep_MeTrfase_SAV2177_type"/>
</dbReference>
<reference evidence="1" key="1">
    <citation type="journal article" date="2014" name="Int. J. Syst. Evol. Microbiol.">
        <title>Complete genome of a new Firmicutes species belonging to the dominant human colonic microbiota ('Ruminococcus bicirculans') reveals two chromosomes and a selective capacity to utilize plant glucans.</title>
        <authorList>
            <consortium name="NISC Comparative Sequencing Program"/>
            <person name="Wegmann U."/>
            <person name="Louis P."/>
            <person name="Goesmann A."/>
            <person name="Henrissat B."/>
            <person name="Duncan S.H."/>
            <person name="Flint H.J."/>
        </authorList>
    </citation>
    <scope>NUCLEOTIDE SEQUENCE</scope>
    <source>
        <strain evidence="1">JCM 9687</strain>
    </source>
</reference>
<dbReference type="Gene3D" id="3.40.50.150">
    <property type="entry name" value="Vaccinia Virus protein VP39"/>
    <property type="match status" value="1"/>
</dbReference>
<dbReference type="PIRSF" id="PIRSF017393">
    <property type="entry name" value="MTase_SAV2177"/>
    <property type="match status" value="1"/>
</dbReference>
<organism evidence="1 4">
    <name type="scientific">Saccharopolyspora gregorii</name>
    <dbReference type="NCBI Taxonomy" id="33914"/>
    <lineage>
        <taxon>Bacteria</taxon>
        <taxon>Bacillati</taxon>
        <taxon>Actinomycetota</taxon>
        <taxon>Actinomycetes</taxon>
        <taxon>Pseudonocardiales</taxon>
        <taxon>Pseudonocardiaceae</taxon>
        <taxon>Saccharopolyspora</taxon>
    </lineage>
</organism>
<dbReference type="SUPFAM" id="SSF53335">
    <property type="entry name" value="S-adenosyl-L-methionine-dependent methyltransferases"/>
    <property type="match status" value="1"/>
</dbReference>